<keyword evidence="2" id="KW-0732">Signal</keyword>
<keyword evidence="4" id="KW-1185">Reference proteome</keyword>
<proteinExistence type="predicted"/>
<feature type="chain" id="PRO_5035780940" evidence="2">
    <location>
        <begin position="21"/>
        <end position="208"/>
    </location>
</feature>
<name>A0A8T3CZN1_9TELE</name>
<evidence type="ECO:0000256" key="1">
    <source>
        <dbReference type="SAM" id="MobiDB-lite"/>
    </source>
</evidence>
<organism evidence="3 4">
    <name type="scientific">Albula goreensis</name>
    <dbReference type="NCBI Taxonomy" id="1534307"/>
    <lineage>
        <taxon>Eukaryota</taxon>
        <taxon>Metazoa</taxon>
        <taxon>Chordata</taxon>
        <taxon>Craniata</taxon>
        <taxon>Vertebrata</taxon>
        <taxon>Euteleostomi</taxon>
        <taxon>Actinopterygii</taxon>
        <taxon>Neopterygii</taxon>
        <taxon>Teleostei</taxon>
        <taxon>Albuliformes</taxon>
        <taxon>Albulidae</taxon>
        <taxon>Albula</taxon>
    </lineage>
</organism>
<dbReference type="AlphaFoldDB" id="A0A8T3CZN1"/>
<feature type="compositionally biased region" description="Basic and acidic residues" evidence="1">
    <location>
        <begin position="95"/>
        <end position="117"/>
    </location>
</feature>
<evidence type="ECO:0000256" key="2">
    <source>
        <dbReference type="SAM" id="SignalP"/>
    </source>
</evidence>
<accession>A0A8T3CZN1</accession>
<dbReference type="OrthoDB" id="8905635at2759"/>
<comment type="caution">
    <text evidence="3">The sequence shown here is derived from an EMBL/GenBank/DDBJ whole genome shotgun (WGS) entry which is preliminary data.</text>
</comment>
<evidence type="ECO:0000313" key="4">
    <source>
        <dbReference type="Proteomes" id="UP000829720"/>
    </source>
</evidence>
<dbReference type="Proteomes" id="UP000829720">
    <property type="component" value="Unassembled WGS sequence"/>
</dbReference>
<reference evidence="3" key="1">
    <citation type="submission" date="2021-01" db="EMBL/GenBank/DDBJ databases">
        <authorList>
            <person name="Zahm M."/>
            <person name="Roques C."/>
            <person name="Cabau C."/>
            <person name="Klopp C."/>
            <person name="Donnadieu C."/>
            <person name="Jouanno E."/>
            <person name="Lampietro C."/>
            <person name="Louis A."/>
            <person name="Herpin A."/>
            <person name="Echchiki A."/>
            <person name="Berthelot C."/>
            <person name="Parey E."/>
            <person name="Roest-Crollius H."/>
            <person name="Braasch I."/>
            <person name="Postlethwait J."/>
            <person name="Bobe J."/>
            <person name="Montfort J."/>
            <person name="Bouchez O."/>
            <person name="Begum T."/>
            <person name="Mejri S."/>
            <person name="Adams A."/>
            <person name="Chen W.-J."/>
            <person name="Guiguen Y."/>
        </authorList>
    </citation>
    <scope>NUCLEOTIDE SEQUENCE</scope>
    <source>
        <tissue evidence="3">Blood</tissue>
    </source>
</reference>
<sequence>MEGSVLMCLLCLQGSLLINALNCADKGTDEHREDCGSRVALADEPTALRPLAPSGALRELGHVQPVQRVKRQKDSDRKRNRYRPGAYSVNSITWKPEESKKPSTSREKRQLEGEKSHYPGITSVSGQPMRLMMQTERSRRHLPAHKKKPKRKSRVGSFSLLSHKQPTALQVTRVRRQLQNNKRKQKAGRTGKFSALGNSGPSQVPLVN</sequence>
<evidence type="ECO:0000313" key="3">
    <source>
        <dbReference type="EMBL" id="KAI1889150.1"/>
    </source>
</evidence>
<feature type="region of interest" description="Disordered" evidence="1">
    <location>
        <begin position="67"/>
        <end position="208"/>
    </location>
</feature>
<feature type="compositionally biased region" description="Polar residues" evidence="1">
    <location>
        <begin position="159"/>
        <end position="170"/>
    </location>
</feature>
<feature type="compositionally biased region" description="Basic residues" evidence="1">
    <location>
        <begin position="138"/>
        <end position="154"/>
    </location>
</feature>
<gene>
    <name evidence="3" type="ORF">AGOR_G00176120</name>
</gene>
<feature type="signal peptide" evidence="2">
    <location>
        <begin position="1"/>
        <end position="20"/>
    </location>
</feature>
<protein>
    <submittedName>
        <fullName evidence="3">Uncharacterized protein</fullName>
    </submittedName>
</protein>
<dbReference type="EMBL" id="JAERUA010000016">
    <property type="protein sequence ID" value="KAI1889150.1"/>
    <property type="molecule type" value="Genomic_DNA"/>
</dbReference>
<feature type="compositionally biased region" description="Basic residues" evidence="1">
    <location>
        <begin position="173"/>
        <end position="189"/>
    </location>
</feature>